<name>A0A502D2H9_9MICO</name>
<evidence type="ECO:0000313" key="3">
    <source>
        <dbReference type="Proteomes" id="UP000317722"/>
    </source>
</evidence>
<dbReference type="RefSeq" id="WP_140738637.1">
    <property type="nucleotide sequence ID" value="NZ_RCZM01000002.1"/>
</dbReference>
<dbReference type="EMBL" id="RCZM01000002">
    <property type="protein sequence ID" value="TPG18296.1"/>
    <property type="molecule type" value="Genomic_DNA"/>
</dbReference>
<dbReference type="AlphaFoldDB" id="A0A502D2H9"/>
<organism evidence="2 3">
    <name type="scientific">Pedococcus bigeumensis</name>
    <dbReference type="NCBI Taxonomy" id="433644"/>
    <lineage>
        <taxon>Bacteria</taxon>
        <taxon>Bacillati</taxon>
        <taxon>Actinomycetota</taxon>
        <taxon>Actinomycetes</taxon>
        <taxon>Micrococcales</taxon>
        <taxon>Intrasporangiaceae</taxon>
        <taxon>Pedococcus</taxon>
    </lineage>
</organism>
<evidence type="ECO:0000256" key="1">
    <source>
        <dbReference type="SAM" id="MobiDB-lite"/>
    </source>
</evidence>
<sequence>MADDERPAVGTVAEEAARLLDALGGWASSTQAGYAARTTPSPASPDEGAPEAAGSGGNGSTENASAPHADGHASRCESCGAENGVGQAVTCQLCPVCQGIGLLRSVRPETVDRLADLAGALAATLRDMAGQRRADAGDPPTKKSSHQASRTRVQDIVVDDEDEHPGTAGSATS</sequence>
<keyword evidence="3" id="KW-1185">Reference proteome</keyword>
<dbReference type="Proteomes" id="UP000317722">
    <property type="component" value="Unassembled WGS sequence"/>
</dbReference>
<feature type="region of interest" description="Disordered" evidence="1">
    <location>
        <begin position="129"/>
        <end position="173"/>
    </location>
</feature>
<comment type="caution">
    <text evidence="2">The sequence shown here is derived from an EMBL/GenBank/DDBJ whole genome shotgun (WGS) entry which is preliminary data.</text>
</comment>
<proteinExistence type="predicted"/>
<accession>A0A502D2H9</accession>
<evidence type="ECO:0000313" key="2">
    <source>
        <dbReference type="EMBL" id="TPG18296.1"/>
    </source>
</evidence>
<gene>
    <name evidence="2" type="ORF">EAH86_07990</name>
</gene>
<feature type="region of interest" description="Disordered" evidence="1">
    <location>
        <begin position="30"/>
        <end position="79"/>
    </location>
</feature>
<protein>
    <submittedName>
        <fullName evidence="2">Uncharacterized protein</fullName>
    </submittedName>
</protein>
<dbReference type="OrthoDB" id="5244810at2"/>
<reference evidence="2 3" key="1">
    <citation type="journal article" date="2019" name="Environ. Microbiol.">
        <title>Species interactions and distinct microbial communities in high Arctic permafrost affected cryosols are associated with the CH4 and CO2 gas fluxes.</title>
        <authorList>
            <person name="Altshuler I."/>
            <person name="Hamel J."/>
            <person name="Turney S."/>
            <person name="Magnuson E."/>
            <person name="Levesque R."/>
            <person name="Greer C."/>
            <person name="Whyte L.G."/>
        </authorList>
    </citation>
    <scope>NUCLEOTIDE SEQUENCE [LARGE SCALE GENOMIC DNA]</scope>
    <source>
        <strain evidence="2 3">S9.3A</strain>
    </source>
</reference>